<dbReference type="Proteomes" id="UP000828941">
    <property type="component" value="Chromosome 10"/>
</dbReference>
<keyword evidence="2" id="KW-1185">Reference proteome</keyword>
<accession>A0ACB9M233</accession>
<comment type="caution">
    <text evidence="1">The sequence shown here is derived from an EMBL/GenBank/DDBJ whole genome shotgun (WGS) entry which is preliminary data.</text>
</comment>
<name>A0ACB9M233_BAUVA</name>
<proteinExistence type="predicted"/>
<sequence length="405" mass="45050">MASTVLFLCIFLLLLCRSTFTLSTSHSINPVNDGFVLSLIQRDSPRSPFYNHSMTPYDRRLTAAHRFLLRLNHLHQLATSQNGSPDFSPKLIPDNSEYVINFYIGTQQPNYTNSLCSSDNCTALASWKTCTSSRQPCTYAVVYADKSRTEGIFSSDKFIFEAPDESLVDVGFVQFGYSIVSSSHYKGKQNGCVGLSPGELSLISQLGIKKFSHCKTIPDDQAPRSLMYFGSRAVVYGSQTPILQNPNRLYYVSLEGISVGNQRVPIPPGTFNLTPSGDGGFIVDSGTAYTVLKSEGYQPFLDTMRRFVQKILPGIRRIFELCFDGTFHDVEAVPEVTFHFAGGADVKLIKESTFVEYIKGVWCVAILRSSGNLSILGNMQMRNFWVGYDLERGLVSFQPTDCATF</sequence>
<evidence type="ECO:0000313" key="1">
    <source>
        <dbReference type="EMBL" id="KAI4317636.1"/>
    </source>
</evidence>
<evidence type="ECO:0000313" key="2">
    <source>
        <dbReference type="Proteomes" id="UP000828941"/>
    </source>
</evidence>
<organism evidence="1 2">
    <name type="scientific">Bauhinia variegata</name>
    <name type="common">Purple orchid tree</name>
    <name type="synonym">Phanera variegata</name>
    <dbReference type="NCBI Taxonomy" id="167791"/>
    <lineage>
        <taxon>Eukaryota</taxon>
        <taxon>Viridiplantae</taxon>
        <taxon>Streptophyta</taxon>
        <taxon>Embryophyta</taxon>
        <taxon>Tracheophyta</taxon>
        <taxon>Spermatophyta</taxon>
        <taxon>Magnoliopsida</taxon>
        <taxon>eudicotyledons</taxon>
        <taxon>Gunneridae</taxon>
        <taxon>Pentapetalae</taxon>
        <taxon>rosids</taxon>
        <taxon>fabids</taxon>
        <taxon>Fabales</taxon>
        <taxon>Fabaceae</taxon>
        <taxon>Cercidoideae</taxon>
        <taxon>Cercideae</taxon>
        <taxon>Bauhiniinae</taxon>
        <taxon>Bauhinia</taxon>
    </lineage>
</organism>
<reference evidence="1 2" key="1">
    <citation type="journal article" date="2022" name="DNA Res.">
        <title>Chromosomal-level genome assembly of the orchid tree Bauhinia variegata (Leguminosae; Cercidoideae) supports the allotetraploid origin hypothesis of Bauhinia.</title>
        <authorList>
            <person name="Zhong Y."/>
            <person name="Chen Y."/>
            <person name="Zheng D."/>
            <person name="Pang J."/>
            <person name="Liu Y."/>
            <person name="Luo S."/>
            <person name="Meng S."/>
            <person name="Qian L."/>
            <person name="Wei D."/>
            <person name="Dai S."/>
            <person name="Zhou R."/>
        </authorList>
    </citation>
    <scope>NUCLEOTIDE SEQUENCE [LARGE SCALE GENOMIC DNA]</scope>
    <source>
        <strain evidence="1">BV-YZ2020</strain>
    </source>
</reference>
<protein>
    <submittedName>
        <fullName evidence="1">Uncharacterized protein</fullName>
    </submittedName>
</protein>
<gene>
    <name evidence="1" type="ORF">L6164_025491</name>
</gene>
<dbReference type="EMBL" id="CM039435">
    <property type="protein sequence ID" value="KAI4317636.1"/>
    <property type="molecule type" value="Genomic_DNA"/>
</dbReference>